<dbReference type="AlphaFoldDB" id="A0A1W6WUE6"/>
<keyword evidence="2" id="KW-1185">Reference proteome</keyword>
<gene>
    <name evidence="1" type="ORF">CAB88_22960</name>
</gene>
<dbReference type="Proteomes" id="UP000194143">
    <property type="component" value="Chromosome"/>
</dbReference>
<organism evidence="1 2">
    <name type="scientific">Bacillus thuringiensis</name>
    <dbReference type="NCBI Taxonomy" id="1428"/>
    <lineage>
        <taxon>Bacteria</taxon>
        <taxon>Bacillati</taxon>
        <taxon>Bacillota</taxon>
        <taxon>Bacilli</taxon>
        <taxon>Bacillales</taxon>
        <taxon>Bacillaceae</taxon>
        <taxon>Bacillus</taxon>
        <taxon>Bacillus cereus group</taxon>
    </lineage>
</organism>
<reference evidence="1 2" key="1">
    <citation type="submission" date="2017-04" db="EMBL/GenBank/DDBJ databases">
        <title>Complete Genome Sequence of Bacillus thuringiensis type Strain ATCC 10792.</title>
        <authorList>
            <person name="Oh D.-H."/>
            <person name="Park B.-J."/>
            <person name="Shuai W."/>
            <person name="Chelliah R."/>
        </authorList>
    </citation>
    <scope>NUCLEOTIDE SEQUENCE [LARGE SCALE GENOMIC DNA]</scope>
    <source>
        <strain evidence="1 2">ATCC 10792</strain>
    </source>
</reference>
<proteinExistence type="predicted"/>
<accession>A0A1W6WUE6</accession>
<sequence length="55" mass="6469">MFSCNTKISEGKLRKVTNNYFDSKLFSESISLRVYSLKNNQEKKVNFASDYREIP</sequence>
<evidence type="ECO:0000313" key="1">
    <source>
        <dbReference type="EMBL" id="ARP59783.1"/>
    </source>
</evidence>
<protein>
    <submittedName>
        <fullName evidence="1">Uncharacterized protein</fullName>
    </submittedName>
</protein>
<evidence type="ECO:0000313" key="2">
    <source>
        <dbReference type="Proteomes" id="UP000194143"/>
    </source>
</evidence>
<dbReference type="EMBL" id="CP021061">
    <property type="protein sequence ID" value="ARP59783.1"/>
    <property type="molecule type" value="Genomic_DNA"/>
</dbReference>
<name>A0A1W6WUE6_BACTU</name>